<dbReference type="AlphaFoldDB" id="A0A8S9HJX3"/>
<feature type="compositionally biased region" description="Pro residues" evidence="1">
    <location>
        <begin position="185"/>
        <end position="202"/>
    </location>
</feature>
<proteinExistence type="predicted"/>
<feature type="region of interest" description="Disordered" evidence="1">
    <location>
        <begin position="1"/>
        <end position="90"/>
    </location>
</feature>
<sequence length="256" mass="27283">MSLVIASSKNPKKETPHKFLVKSPSKSPKLSAVGKLRRSFTPTRKGSNLARKSSVSPKRVTLQAFISPASNSDLGNNSPKASISSSKKTHKLSAAAKLRRLFSPSRLAMRLVCPMKSKRSVGKCDDDEKGMVIMYPIEYGQEILTPFVTQSPNPNPNPPLLGSSPPSPPDSSSSSSPNPFVPITLTPPAPIVNPSSLPPPSNLNPSQQFPSPPLVSDLIAALPPPAPSQTTIAPPPPARIRDKNESLVLIRVDLVT</sequence>
<gene>
    <name evidence="2" type="ORF">F2Q68_00013251</name>
</gene>
<dbReference type="GO" id="GO:0000911">
    <property type="term" value="P:cytokinesis by cell plate formation"/>
    <property type="evidence" value="ECO:0007669"/>
    <property type="project" value="TreeGrafter"/>
</dbReference>
<dbReference type="GO" id="GO:0009574">
    <property type="term" value="C:preprophase band"/>
    <property type="evidence" value="ECO:0007669"/>
    <property type="project" value="TreeGrafter"/>
</dbReference>
<dbReference type="PANTHER" id="PTHR35728:SF1">
    <property type="entry name" value="MICROTUBULE-BINDING PROTEIN TANGLED-RELATED"/>
    <property type="match status" value="1"/>
</dbReference>
<feature type="compositionally biased region" description="Pro residues" evidence="1">
    <location>
        <begin position="222"/>
        <end position="238"/>
    </location>
</feature>
<comment type="caution">
    <text evidence="2">The sequence shown here is derived from an EMBL/GenBank/DDBJ whole genome shotgun (WGS) entry which is preliminary data.</text>
</comment>
<name>A0A8S9HJX3_BRACR</name>
<dbReference type="Proteomes" id="UP000712281">
    <property type="component" value="Unassembled WGS sequence"/>
</dbReference>
<feature type="region of interest" description="Disordered" evidence="1">
    <location>
        <begin position="147"/>
        <end position="240"/>
    </location>
</feature>
<dbReference type="PANTHER" id="PTHR35728">
    <property type="entry name" value="MICROTUBULE-BINDING PROTEIN TANGLED-RELATED"/>
    <property type="match status" value="1"/>
</dbReference>
<feature type="compositionally biased region" description="Polar residues" evidence="1">
    <location>
        <begin position="68"/>
        <end position="86"/>
    </location>
</feature>
<evidence type="ECO:0000256" key="1">
    <source>
        <dbReference type="SAM" id="MobiDB-lite"/>
    </source>
</evidence>
<dbReference type="InterPro" id="IPR044709">
    <property type="entry name" value="TAN1"/>
</dbReference>
<feature type="compositionally biased region" description="Polar residues" evidence="1">
    <location>
        <begin position="40"/>
        <end position="56"/>
    </location>
</feature>
<reference evidence="2" key="1">
    <citation type="submission" date="2019-12" db="EMBL/GenBank/DDBJ databases">
        <title>Genome sequencing and annotation of Brassica cretica.</title>
        <authorList>
            <person name="Studholme D.J."/>
            <person name="Sarris P.F."/>
        </authorList>
    </citation>
    <scope>NUCLEOTIDE SEQUENCE</scope>
    <source>
        <strain evidence="2">PFS-001/15</strain>
        <tissue evidence="2">Leaf</tissue>
    </source>
</reference>
<dbReference type="GO" id="GO:2000694">
    <property type="term" value="P:regulation of phragmoplast microtubule organization"/>
    <property type="evidence" value="ECO:0007669"/>
    <property type="project" value="InterPro"/>
</dbReference>
<accession>A0A8S9HJX3</accession>
<evidence type="ECO:0000313" key="2">
    <source>
        <dbReference type="EMBL" id="KAF2556682.1"/>
    </source>
</evidence>
<feature type="compositionally biased region" description="Pro residues" evidence="1">
    <location>
        <begin position="153"/>
        <end position="169"/>
    </location>
</feature>
<dbReference type="GO" id="GO:0005875">
    <property type="term" value="C:microtubule associated complex"/>
    <property type="evidence" value="ECO:0007669"/>
    <property type="project" value="TreeGrafter"/>
</dbReference>
<organism evidence="2 3">
    <name type="scientific">Brassica cretica</name>
    <name type="common">Mustard</name>
    <dbReference type="NCBI Taxonomy" id="69181"/>
    <lineage>
        <taxon>Eukaryota</taxon>
        <taxon>Viridiplantae</taxon>
        <taxon>Streptophyta</taxon>
        <taxon>Embryophyta</taxon>
        <taxon>Tracheophyta</taxon>
        <taxon>Spermatophyta</taxon>
        <taxon>Magnoliopsida</taxon>
        <taxon>eudicotyledons</taxon>
        <taxon>Gunneridae</taxon>
        <taxon>Pentapetalae</taxon>
        <taxon>rosids</taxon>
        <taxon>malvids</taxon>
        <taxon>Brassicales</taxon>
        <taxon>Brassicaceae</taxon>
        <taxon>Brassiceae</taxon>
        <taxon>Brassica</taxon>
    </lineage>
</organism>
<evidence type="ECO:0000313" key="3">
    <source>
        <dbReference type="Proteomes" id="UP000712281"/>
    </source>
</evidence>
<dbReference type="EMBL" id="QGKW02001940">
    <property type="protein sequence ID" value="KAF2556682.1"/>
    <property type="molecule type" value="Genomic_DNA"/>
</dbReference>
<protein>
    <submittedName>
        <fullName evidence="2">Uncharacterized protein</fullName>
    </submittedName>
</protein>
<dbReference type="GO" id="GO:0008017">
    <property type="term" value="F:microtubule binding"/>
    <property type="evidence" value="ECO:0007669"/>
    <property type="project" value="InterPro"/>
</dbReference>